<feature type="chain" id="PRO_5045073890" evidence="1">
    <location>
        <begin position="43"/>
        <end position="1533"/>
    </location>
</feature>
<reference evidence="2 3" key="1">
    <citation type="submission" date="2024-03" db="EMBL/GenBank/DDBJ databases">
        <title>Flavobacterium soyae.</title>
        <authorList>
            <person name="Zheng W."/>
        </authorList>
    </citation>
    <scope>NUCLEOTIDE SEQUENCE [LARGE SCALE GENOMIC DNA]</scope>
    <source>
        <strain evidence="2 3">55</strain>
    </source>
</reference>
<proteinExistence type="predicted"/>
<gene>
    <name evidence="2" type="ORF">AABD74_03830</name>
</gene>
<dbReference type="CDD" id="cd22842">
    <property type="entry name" value="Gal_Rha_Lectin_BGal"/>
    <property type="match status" value="1"/>
</dbReference>
<dbReference type="NCBIfam" id="NF033708">
    <property type="entry name" value="T9SS_Cterm_ChiA"/>
    <property type="match status" value="1"/>
</dbReference>
<organism evidence="2 3">
    <name type="scientific">Flavobacterium soyae</name>
    <dbReference type="NCBI Taxonomy" id="2903098"/>
    <lineage>
        <taxon>Bacteria</taxon>
        <taxon>Pseudomonadati</taxon>
        <taxon>Bacteroidota</taxon>
        <taxon>Flavobacteriia</taxon>
        <taxon>Flavobacteriales</taxon>
        <taxon>Flavobacteriaceae</taxon>
        <taxon>Flavobacterium</taxon>
    </lineage>
</organism>
<keyword evidence="1" id="KW-0732">Signal</keyword>
<evidence type="ECO:0000313" key="3">
    <source>
        <dbReference type="Proteomes" id="UP001623852"/>
    </source>
</evidence>
<protein>
    <submittedName>
        <fullName evidence="2">T9SS sorting signal type C domain-containing protein</fullName>
    </submittedName>
</protein>
<dbReference type="EMBL" id="CP150845">
    <property type="protein sequence ID" value="WYZ20594.1"/>
    <property type="molecule type" value="Genomic_DNA"/>
</dbReference>
<dbReference type="Proteomes" id="UP001623852">
    <property type="component" value="Chromosome"/>
</dbReference>
<accession>A0ABZ2UK12</accession>
<sequence length="1533" mass="159578">MMRTLLLFLLFPNFSKEKFFTLNLRLICLGMFFAVSANQLFAQSGTVTSNNSGNWNVSATWTAGNINRSGTVTSTTASTTVTGTGTLFLTELTIGSVITRQDGTVIGTVSSITSNTSLTLTANASNNVANQTYRTISGPPSPVDNVIIGNNHVVNVNDTYICAAINIGTSNGNVASLNFSNSTSQLTVNGVFTLGGNNVNRVGTLNMTNGGTLITNSINLGNTSTSNLFIAGSGTVRLAANNTLPSSIFTTFNNLSINAGSTTMAAALNINGNLNIDNGATLTSTTSNYAVTLRGNYTNAGTFTANSSSITIDGTSNQSITGFTTGGAVSMTKTGGTAVFTGNVTGNALTINGSGGTLNLGSGTHTFTGNVTLTAGTLNGGSSTLNVNSTSAAAWGGTGTNFTAGTSTVNFRGNNQTISSTSTTFYNLNLLNPSSTSVTKTFSSATTVTNLWTIAKLTIANLGTFQHNAGILTLGGVGPLNLTWGHTSSNPVAANTNNTYFANNTGRITITQTPPGTAIDNNYAYYGTVGEVTGIRGEYDGSLTLTAPVGSIFINVKFASYGLPNGTAPNFTIGTCHAFNSRTVTTGLLGNTSATIPASGSFNNTFGDPCYGIVKNYYVTALYTTPICSGTNPGTITGSVATGGNGTTYNYLWEVSTTSATDGFTAAPGANTGVNYTVLSGITTKTYYRRTVTSGIYSDETIVVIPVNTIAEITAPTTANSTATSICSGTSVTLTATGGGFGTVGGYAEWTSGTCNGTLVGRSALANGSLTVTPTANTTYFVKHKNSCGETVCATPVTVTNPTSITVSTSSFSTCFSSAIQNIAIGYSATTNTPTNYSITWNAAAVTAGFNNKSNVTNTFATGIGSIANAITINANTAAGTYTGTLTVQSGTCTSFGTTVTVVINPQPATPTASVTTQPTCTVPTGVITITNPAPAAGITYSIDGTTYTNTTGVFSGLAAGSYNVTAKNSSGCESSITVVPVNAYVSKTWNGSVSTNWNTAGNWTPSGVPTADDCVVIPDLTSIANKPEITGTNTEFKAHTINLSNNSLLTVQSTNTLTVTNAVTVNTGSSLTFENNASLVQKTNAVNSGNITYKRNTQLIRRYDFTYWSAPVTAVPGITLHDLSPTTLADKYYSYNPNTGWTINYNGTLVMAPGQGYIVRSPQEYDINTSAVYQASFTGVPNNGDITFTPTAAKWNLIGNPYPSAIDAYKLINDTGVGALYFWTHNSPPNGSVAGDAKYNYTVADYAVYTLTGSVATTSGAAAPTGSIAAGQGFFFKASTGSNIVFTNDMRIAGDNTQFFKTSETAGEANRLWLNFTNAEGAFKQALIGYINGATNSWDQNYDAATLNGNTYVDFYSISDAKKLTVQGRALPFEDTDLIPLGYKTAVAGEFTISIDHTDGLLNNQAVYLEDKTTGTVYDLKAGNYKFTTEIGTFTDRFTLRYTNKTLGTGDFENVKDGLLVSVKDKTIKVTSSKENIKEVNIFDITGRLLYSKNKVGTAELSIPNLQAADQVLLVKTTLENKAEATRKIIFK</sequence>
<evidence type="ECO:0000313" key="2">
    <source>
        <dbReference type="EMBL" id="WYZ20594.1"/>
    </source>
</evidence>
<feature type="signal peptide" evidence="1">
    <location>
        <begin position="1"/>
        <end position="42"/>
    </location>
</feature>
<dbReference type="RefSeq" id="WP_406844729.1">
    <property type="nucleotide sequence ID" value="NZ_CP150845.1"/>
</dbReference>
<name>A0ABZ2UK12_9FLAO</name>
<keyword evidence="3" id="KW-1185">Reference proteome</keyword>
<evidence type="ECO:0000256" key="1">
    <source>
        <dbReference type="SAM" id="SignalP"/>
    </source>
</evidence>